<comment type="pathway">
    <text evidence="1">Mycotoxin biosynthesis.</text>
</comment>
<dbReference type="PANTHER" id="PTHR33365">
    <property type="entry name" value="YALI0B05434P"/>
    <property type="match status" value="1"/>
</dbReference>
<proteinExistence type="inferred from homology"/>
<dbReference type="EMBL" id="JAPUFD010000005">
    <property type="protein sequence ID" value="MDI1487596.1"/>
    <property type="molecule type" value="Genomic_DNA"/>
</dbReference>
<evidence type="ECO:0000256" key="2">
    <source>
        <dbReference type="ARBA" id="ARBA00035112"/>
    </source>
</evidence>
<evidence type="ECO:0000256" key="1">
    <source>
        <dbReference type="ARBA" id="ARBA00004685"/>
    </source>
</evidence>
<dbReference type="PANTHER" id="PTHR33365:SF4">
    <property type="entry name" value="CYCLOCHLOROTINE BIOSYNTHESIS PROTEIN O"/>
    <property type="match status" value="1"/>
</dbReference>
<dbReference type="InterPro" id="IPR021765">
    <property type="entry name" value="UstYa-like"/>
</dbReference>
<dbReference type="GO" id="GO:0043386">
    <property type="term" value="P:mycotoxin biosynthetic process"/>
    <property type="evidence" value="ECO:0007669"/>
    <property type="project" value="InterPro"/>
</dbReference>
<gene>
    <name evidence="3" type="ORF">OHK93_006866</name>
</gene>
<comment type="caution">
    <text evidence="3">The sequence shown here is derived from an EMBL/GenBank/DDBJ whole genome shotgun (WGS) entry which is preliminary data.</text>
</comment>
<evidence type="ECO:0000313" key="3">
    <source>
        <dbReference type="EMBL" id="MDI1487596.1"/>
    </source>
</evidence>
<dbReference type="Proteomes" id="UP001161017">
    <property type="component" value="Unassembled WGS sequence"/>
</dbReference>
<evidence type="ECO:0000313" key="4">
    <source>
        <dbReference type="Proteomes" id="UP001161017"/>
    </source>
</evidence>
<accession>A0AA43QJC6</accession>
<name>A0AA43QJC6_9LECA</name>
<reference evidence="3" key="1">
    <citation type="journal article" date="2023" name="Genome Biol. Evol.">
        <title>First Whole Genome Sequence and Flow Cytometry Genome Size Data for the Lichen-Forming Fungus Ramalina farinacea (Ascomycota).</title>
        <authorList>
            <person name="Llewellyn T."/>
            <person name="Mian S."/>
            <person name="Hill R."/>
            <person name="Leitch I.J."/>
            <person name="Gaya E."/>
        </authorList>
    </citation>
    <scope>NUCLEOTIDE SEQUENCE</scope>
    <source>
        <strain evidence="3">LIQ254RAFAR</strain>
    </source>
</reference>
<protein>
    <submittedName>
        <fullName evidence="3">Uncharacterized protein</fullName>
    </submittedName>
</protein>
<keyword evidence="4" id="KW-1185">Reference proteome</keyword>
<dbReference type="Pfam" id="PF11807">
    <property type="entry name" value="UstYa"/>
    <property type="match status" value="1"/>
</dbReference>
<organism evidence="3 4">
    <name type="scientific">Ramalina farinacea</name>
    <dbReference type="NCBI Taxonomy" id="258253"/>
    <lineage>
        <taxon>Eukaryota</taxon>
        <taxon>Fungi</taxon>
        <taxon>Dikarya</taxon>
        <taxon>Ascomycota</taxon>
        <taxon>Pezizomycotina</taxon>
        <taxon>Lecanoromycetes</taxon>
        <taxon>OSLEUM clade</taxon>
        <taxon>Lecanoromycetidae</taxon>
        <taxon>Lecanorales</taxon>
        <taxon>Lecanorineae</taxon>
        <taxon>Ramalinaceae</taxon>
        <taxon>Ramalina</taxon>
    </lineage>
</organism>
<dbReference type="AlphaFoldDB" id="A0AA43QJC6"/>
<comment type="similarity">
    <text evidence="2">Belongs to the ustYa family.</text>
</comment>
<sequence>MVAEPHTHPETQFFDESYSRYYDETSNLLPAQESPATKDRNITRLRKALPWLIHTTLFCSYVLLAVRAKAKSAQCFDDNVLQPPIQWEQSHFASAIETTPRVLNDTVDAGSSFHAFEDWSHSLDIGEISLSKEDISRMPVSMAAHYANKEEPSGELEVFHQLHCLSYLRSRIQNGDKAQASDGGSKHMEFAHDAHCFEYLWQTIKCHADVSVLSLDYSEGSQGFNATFDVVKQCRNFDAIHGWAKGRQTKNKPSELKWD</sequence>